<evidence type="ECO:0000313" key="6">
    <source>
        <dbReference type="EMBL" id="MCX2745812.1"/>
    </source>
</evidence>
<feature type="domain" description="NlpC/P60" evidence="5">
    <location>
        <begin position="136"/>
        <end position="265"/>
    </location>
</feature>
<evidence type="ECO:0000256" key="1">
    <source>
        <dbReference type="ARBA" id="ARBA00007074"/>
    </source>
</evidence>
<keyword evidence="3" id="KW-0378">Hydrolase</keyword>
<evidence type="ECO:0000256" key="4">
    <source>
        <dbReference type="ARBA" id="ARBA00022807"/>
    </source>
</evidence>
<sequence length="270" mass="30810">METKSMEINEKGICRLSVIPVRGEPRHAAEMVTQLLFGDHYEVLEEKGDWKKIRMAFDDYEGWIDSNQHHSISNEYYDQIAFSDFRISTEKVSTILFNKQSLDIVVGSVLPLSTNELFKMEEQIAFNGESKSMGSKGSVEDIKNTAMKLHNSPYLWGGRSPFGYDCSGFVQIVYKLNGYFLPRDASQQAKVGEEIVKPEDASMGDLAFFENEKGRVDHVGIILDNNRIIHASGKVRVDELTSKGIFNSEKNIYTHKKLHAIRHVIRKRKE</sequence>
<comment type="caution">
    <text evidence="6">The sequence shown here is derived from an EMBL/GenBank/DDBJ whole genome shotgun (WGS) entry which is preliminary data.</text>
</comment>
<dbReference type="InterPro" id="IPR041382">
    <property type="entry name" value="SH3_16"/>
</dbReference>
<evidence type="ECO:0000256" key="2">
    <source>
        <dbReference type="ARBA" id="ARBA00022670"/>
    </source>
</evidence>
<keyword evidence="7" id="KW-1185">Reference proteome</keyword>
<gene>
    <name evidence="6" type="ORF">OO013_18155</name>
</gene>
<dbReference type="PANTHER" id="PTHR47053:SF1">
    <property type="entry name" value="MUREIN DD-ENDOPEPTIDASE MEPH-RELATED"/>
    <property type="match status" value="1"/>
</dbReference>
<dbReference type="Pfam" id="PF00877">
    <property type="entry name" value="NLPC_P60"/>
    <property type="match status" value="1"/>
</dbReference>
<name>A0ABT3RW75_9BACT</name>
<keyword evidence="4" id="KW-0788">Thiol protease</keyword>
<evidence type="ECO:0000313" key="7">
    <source>
        <dbReference type="Proteomes" id="UP001209885"/>
    </source>
</evidence>
<evidence type="ECO:0000259" key="5">
    <source>
        <dbReference type="PROSITE" id="PS51935"/>
    </source>
</evidence>
<evidence type="ECO:0000256" key="3">
    <source>
        <dbReference type="ARBA" id="ARBA00022801"/>
    </source>
</evidence>
<dbReference type="RefSeq" id="WP_266058413.1">
    <property type="nucleotide sequence ID" value="NZ_JAPFQN010000011.1"/>
</dbReference>
<dbReference type="SUPFAM" id="SSF54001">
    <property type="entry name" value="Cysteine proteinases"/>
    <property type="match status" value="1"/>
</dbReference>
<dbReference type="EMBL" id="JAPFQN010000011">
    <property type="protein sequence ID" value="MCX2745812.1"/>
    <property type="molecule type" value="Genomic_DNA"/>
</dbReference>
<accession>A0ABT3RW75</accession>
<dbReference type="InterPro" id="IPR051202">
    <property type="entry name" value="Peptidase_C40"/>
</dbReference>
<dbReference type="Gene3D" id="2.30.30.40">
    <property type="entry name" value="SH3 Domains"/>
    <property type="match status" value="1"/>
</dbReference>
<dbReference type="Gene3D" id="3.90.1720.10">
    <property type="entry name" value="endopeptidase domain like (from Nostoc punctiforme)"/>
    <property type="match status" value="1"/>
</dbReference>
<dbReference type="Proteomes" id="UP001209885">
    <property type="component" value="Unassembled WGS sequence"/>
</dbReference>
<proteinExistence type="inferred from homology"/>
<keyword evidence="2" id="KW-0645">Protease</keyword>
<dbReference type="InterPro" id="IPR038765">
    <property type="entry name" value="Papain-like_cys_pep_sf"/>
</dbReference>
<comment type="similarity">
    <text evidence="1">Belongs to the peptidase C40 family.</text>
</comment>
<dbReference type="InterPro" id="IPR000064">
    <property type="entry name" value="NLP_P60_dom"/>
</dbReference>
<protein>
    <submittedName>
        <fullName evidence="6">C40 family peptidase</fullName>
    </submittedName>
</protein>
<reference evidence="6 7" key="1">
    <citation type="submission" date="2022-11" db="EMBL/GenBank/DDBJ databases">
        <title>The characterization of three novel Bacteroidetes species and genomic analysis of their roles in tidal elemental geochemical cycles.</title>
        <authorList>
            <person name="Ma K."/>
        </authorList>
    </citation>
    <scope>NUCLEOTIDE SEQUENCE [LARGE SCALE GENOMIC DNA]</scope>
    <source>
        <strain evidence="6 7">M17</strain>
    </source>
</reference>
<dbReference type="PROSITE" id="PS51935">
    <property type="entry name" value="NLPC_P60"/>
    <property type="match status" value="1"/>
</dbReference>
<dbReference type="Pfam" id="PF18348">
    <property type="entry name" value="SH3_16"/>
    <property type="match status" value="1"/>
</dbReference>
<organism evidence="6 7">
    <name type="scientific">Mangrovivirga halotolerans</name>
    <dbReference type="NCBI Taxonomy" id="2993936"/>
    <lineage>
        <taxon>Bacteria</taxon>
        <taxon>Pseudomonadati</taxon>
        <taxon>Bacteroidota</taxon>
        <taxon>Cytophagia</taxon>
        <taxon>Cytophagales</taxon>
        <taxon>Mangrovivirgaceae</taxon>
        <taxon>Mangrovivirga</taxon>
    </lineage>
</organism>
<dbReference type="PANTHER" id="PTHR47053">
    <property type="entry name" value="MUREIN DD-ENDOPEPTIDASE MEPH-RELATED"/>
    <property type="match status" value="1"/>
</dbReference>